<protein>
    <submittedName>
        <fullName evidence="1">DUF2635 domain-containing protein</fullName>
    </submittedName>
</protein>
<dbReference type="RefSeq" id="WP_039804077.1">
    <property type="nucleotide sequence ID" value="NZ_CP066310.1"/>
</dbReference>
<dbReference type="Proteomes" id="UP000596192">
    <property type="component" value="Chromosome"/>
</dbReference>
<sequence length="63" mass="7046">MNDRRTLRPADGRLVRHPADYRPLAAEGEPVEMSSYWRRKLKAGDVIEVKPATTPAAAQEEGN</sequence>
<name>A0AAQ0BWX5_9GAMM</name>
<reference evidence="1 2" key="1">
    <citation type="submission" date="2020-12" db="EMBL/GenBank/DDBJ databases">
        <title>Genomic Analysis and Response surface optimization of nitrogen-fixing conditions for A. chroococcum strain HR1, Isolation from rhizosphere soil.</title>
        <authorList>
            <person name="Li J."/>
            <person name="Yang H."/>
            <person name="Liu H."/>
            <person name="Wang C."/>
            <person name="Tian Y."/>
            <person name="Lu X.Y."/>
        </authorList>
    </citation>
    <scope>NUCLEOTIDE SEQUENCE [LARGE SCALE GENOMIC DNA]</scope>
    <source>
        <strain evidence="1 2">HR1</strain>
    </source>
</reference>
<gene>
    <name evidence="1" type="ORF">GKQ51_11275</name>
</gene>
<evidence type="ECO:0000313" key="2">
    <source>
        <dbReference type="Proteomes" id="UP000596192"/>
    </source>
</evidence>
<evidence type="ECO:0000313" key="1">
    <source>
        <dbReference type="EMBL" id="QQE86922.1"/>
    </source>
</evidence>
<dbReference type="InterPro" id="IPR024400">
    <property type="entry name" value="DUF2635"/>
</dbReference>
<proteinExistence type="predicted"/>
<organism evidence="1 2">
    <name type="scientific">Azotobacter chroococcum</name>
    <dbReference type="NCBI Taxonomy" id="353"/>
    <lineage>
        <taxon>Bacteria</taxon>
        <taxon>Pseudomonadati</taxon>
        <taxon>Pseudomonadota</taxon>
        <taxon>Gammaproteobacteria</taxon>
        <taxon>Pseudomonadales</taxon>
        <taxon>Pseudomonadaceae</taxon>
        <taxon>Azotobacter</taxon>
    </lineage>
</organism>
<dbReference type="EMBL" id="CP066310">
    <property type="protein sequence ID" value="QQE86922.1"/>
    <property type="molecule type" value="Genomic_DNA"/>
</dbReference>
<dbReference type="Pfam" id="PF10948">
    <property type="entry name" value="DUF2635"/>
    <property type="match status" value="1"/>
</dbReference>
<accession>A0AAQ0BWX5</accession>
<dbReference type="AlphaFoldDB" id="A0AAQ0BWX5"/>